<evidence type="ECO:0008006" key="3">
    <source>
        <dbReference type="Google" id="ProtNLM"/>
    </source>
</evidence>
<dbReference type="InterPro" id="IPR029063">
    <property type="entry name" value="SAM-dependent_MTases_sf"/>
</dbReference>
<keyword evidence="2" id="KW-1185">Reference proteome</keyword>
<dbReference type="Gene3D" id="3.40.50.150">
    <property type="entry name" value="Vaccinia Virus protein VP39"/>
    <property type="match status" value="1"/>
</dbReference>
<dbReference type="OrthoDB" id="2013972at2759"/>
<proteinExistence type="predicted"/>
<name>A0A4Y7T373_COPMI</name>
<gene>
    <name evidence="1" type="ORF">FA13DRAFT_1633235</name>
</gene>
<reference evidence="1 2" key="1">
    <citation type="journal article" date="2019" name="Nat. Ecol. Evol.">
        <title>Megaphylogeny resolves global patterns of mushroom evolution.</title>
        <authorList>
            <person name="Varga T."/>
            <person name="Krizsan K."/>
            <person name="Foldi C."/>
            <person name="Dima B."/>
            <person name="Sanchez-Garcia M."/>
            <person name="Sanchez-Ramirez S."/>
            <person name="Szollosi G.J."/>
            <person name="Szarkandi J.G."/>
            <person name="Papp V."/>
            <person name="Albert L."/>
            <person name="Andreopoulos W."/>
            <person name="Angelini C."/>
            <person name="Antonin V."/>
            <person name="Barry K.W."/>
            <person name="Bougher N.L."/>
            <person name="Buchanan P."/>
            <person name="Buyck B."/>
            <person name="Bense V."/>
            <person name="Catcheside P."/>
            <person name="Chovatia M."/>
            <person name="Cooper J."/>
            <person name="Damon W."/>
            <person name="Desjardin D."/>
            <person name="Finy P."/>
            <person name="Geml J."/>
            <person name="Haridas S."/>
            <person name="Hughes K."/>
            <person name="Justo A."/>
            <person name="Karasinski D."/>
            <person name="Kautmanova I."/>
            <person name="Kiss B."/>
            <person name="Kocsube S."/>
            <person name="Kotiranta H."/>
            <person name="LaButti K.M."/>
            <person name="Lechner B.E."/>
            <person name="Liimatainen K."/>
            <person name="Lipzen A."/>
            <person name="Lukacs Z."/>
            <person name="Mihaltcheva S."/>
            <person name="Morgado L.N."/>
            <person name="Niskanen T."/>
            <person name="Noordeloos M.E."/>
            <person name="Ohm R.A."/>
            <person name="Ortiz-Santana B."/>
            <person name="Ovrebo C."/>
            <person name="Racz N."/>
            <person name="Riley R."/>
            <person name="Savchenko A."/>
            <person name="Shiryaev A."/>
            <person name="Soop K."/>
            <person name="Spirin V."/>
            <person name="Szebenyi C."/>
            <person name="Tomsovsky M."/>
            <person name="Tulloss R.E."/>
            <person name="Uehling J."/>
            <person name="Grigoriev I.V."/>
            <person name="Vagvolgyi C."/>
            <person name="Papp T."/>
            <person name="Martin F.M."/>
            <person name="Miettinen O."/>
            <person name="Hibbett D.S."/>
            <person name="Nagy L.G."/>
        </authorList>
    </citation>
    <scope>NUCLEOTIDE SEQUENCE [LARGE SCALE GENOMIC DNA]</scope>
    <source>
        <strain evidence="1 2">FP101781</strain>
    </source>
</reference>
<dbReference type="Proteomes" id="UP000298030">
    <property type="component" value="Unassembled WGS sequence"/>
</dbReference>
<dbReference type="AlphaFoldDB" id="A0A4Y7T373"/>
<dbReference type="Pfam" id="PF13489">
    <property type="entry name" value="Methyltransf_23"/>
    <property type="match status" value="1"/>
</dbReference>
<dbReference type="PANTHER" id="PTHR43591">
    <property type="entry name" value="METHYLTRANSFERASE"/>
    <property type="match status" value="1"/>
</dbReference>
<evidence type="ECO:0000313" key="1">
    <source>
        <dbReference type="EMBL" id="TEB28461.1"/>
    </source>
</evidence>
<dbReference type="PANTHER" id="PTHR43591:SF24">
    <property type="entry name" value="2-METHOXY-6-POLYPRENYL-1,4-BENZOQUINOL METHYLASE, MITOCHONDRIAL"/>
    <property type="match status" value="1"/>
</dbReference>
<dbReference type="SUPFAM" id="SSF53335">
    <property type="entry name" value="S-adenosyl-L-methionine-dependent methyltransferases"/>
    <property type="match status" value="1"/>
</dbReference>
<dbReference type="STRING" id="71717.A0A4Y7T373"/>
<sequence length="318" mass="36409">MDLTSYTSNLYGRAVNTRSDAYGFPVDEEEMQRLQSQHYMFILLTGGKYPPEIKKVLESSTHGEKRVLDIGCGNGDGCRIRDVARDFPLTECVAMDLIPLINTPGQPLNVTSEVHDANLGLQHYYGRFDVVHCRLISSGVKDYRYLFEEIGRALRPGGLVEFAEVDWYTYDRHFRRIDVSLDGAISPPYWARFFAHVRSAIKHSGGDSDAATYLWQWVSRHPAFERINSRDVWLPAIPGDDQQYSAAAYELMKKDVQAFLRSGEPMLRGGGMSEEDFENIRENTLRELHESTEPQYTRLHCVWALKRADYVTPTQEIN</sequence>
<protein>
    <recommendedName>
        <fullName evidence="3">S-adenosyl-L-methionine-dependent methyltransferase</fullName>
    </recommendedName>
</protein>
<organism evidence="1 2">
    <name type="scientific">Coprinellus micaceus</name>
    <name type="common">Glistening ink-cap mushroom</name>
    <name type="synonym">Coprinus micaceus</name>
    <dbReference type="NCBI Taxonomy" id="71717"/>
    <lineage>
        <taxon>Eukaryota</taxon>
        <taxon>Fungi</taxon>
        <taxon>Dikarya</taxon>
        <taxon>Basidiomycota</taxon>
        <taxon>Agaricomycotina</taxon>
        <taxon>Agaricomycetes</taxon>
        <taxon>Agaricomycetidae</taxon>
        <taxon>Agaricales</taxon>
        <taxon>Agaricineae</taxon>
        <taxon>Psathyrellaceae</taxon>
        <taxon>Coprinellus</taxon>
    </lineage>
</organism>
<evidence type="ECO:0000313" key="2">
    <source>
        <dbReference type="Proteomes" id="UP000298030"/>
    </source>
</evidence>
<comment type="caution">
    <text evidence="1">The sequence shown here is derived from an EMBL/GenBank/DDBJ whole genome shotgun (WGS) entry which is preliminary data.</text>
</comment>
<dbReference type="CDD" id="cd02440">
    <property type="entry name" value="AdoMet_MTases"/>
    <property type="match status" value="1"/>
</dbReference>
<accession>A0A4Y7T373</accession>
<dbReference type="EMBL" id="QPFP01000032">
    <property type="protein sequence ID" value="TEB28461.1"/>
    <property type="molecule type" value="Genomic_DNA"/>
</dbReference>
<dbReference type="GO" id="GO:0008168">
    <property type="term" value="F:methyltransferase activity"/>
    <property type="evidence" value="ECO:0007669"/>
    <property type="project" value="TreeGrafter"/>
</dbReference>